<evidence type="ECO:0000256" key="4">
    <source>
        <dbReference type="SAM" id="MobiDB-lite"/>
    </source>
</evidence>
<evidence type="ECO:0000256" key="2">
    <source>
        <dbReference type="ARBA" id="ARBA00006781"/>
    </source>
</evidence>
<reference evidence="5" key="1">
    <citation type="submission" date="2021-07" db="EMBL/GenBank/DDBJ databases">
        <title>Elsinoe batatas strain:CRI-CJ2 Genome sequencing and assembly.</title>
        <authorList>
            <person name="Huang L."/>
        </authorList>
    </citation>
    <scope>NUCLEOTIDE SEQUENCE</scope>
    <source>
        <strain evidence="5">CRI-CJ2</strain>
    </source>
</reference>
<dbReference type="AlphaFoldDB" id="A0A8K0L869"/>
<keyword evidence="3" id="KW-0813">Transport</keyword>
<keyword evidence="3" id="KW-0653">Protein transport</keyword>
<evidence type="ECO:0000313" key="5">
    <source>
        <dbReference type="EMBL" id="KAG8629260.1"/>
    </source>
</evidence>
<protein>
    <recommendedName>
        <fullName evidence="3">Protein BCP1</fullName>
    </recommendedName>
</protein>
<feature type="region of interest" description="Disordered" evidence="4">
    <location>
        <begin position="1"/>
        <end position="25"/>
    </location>
</feature>
<dbReference type="Proteomes" id="UP000809789">
    <property type="component" value="Unassembled WGS sequence"/>
</dbReference>
<comment type="function">
    <text evidence="1 3">Involved in nuclear export, actin cytoskeleton organization and vesicular transport.</text>
</comment>
<accession>A0A8K0L869</accession>
<dbReference type="GO" id="GO:0015031">
    <property type="term" value="P:protein transport"/>
    <property type="evidence" value="ECO:0007669"/>
    <property type="project" value="UniProtKB-KW"/>
</dbReference>
<organism evidence="5 6">
    <name type="scientific">Elsinoe batatas</name>
    <dbReference type="NCBI Taxonomy" id="2601811"/>
    <lineage>
        <taxon>Eukaryota</taxon>
        <taxon>Fungi</taxon>
        <taxon>Dikarya</taxon>
        <taxon>Ascomycota</taxon>
        <taxon>Pezizomycotina</taxon>
        <taxon>Dothideomycetes</taxon>
        <taxon>Dothideomycetidae</taxon>
        <taxon>Myriangiales</taxon>
        <taxon>Elsinoaceae</taxon>
        <taxon>Elsinoe</taxon>
    </lineage>
</organism>
<evidence type="ECO:0000256" key="3">
    <source>
        <dbReference type="PIRNR" id="PIRNR028983"/>
    </source>
</evidence>
<proteinExistence type="inferred from homology"/>
<name>A0A8K0L869_9PEZI</name>
<comment type="caution">
    <text evidence="5">The sequence shown here is derived from an EMBL/GenBank/DDBJ whole genome shotgun (WGS) entry which is preliminary data.</text>
</comment>
<dbReference type="PANTHER" id="PTHR13261">
    <property type="entry name" value="BRCA2 AND CDKN1A INTERACTING PROTEIN"/>
    <property type="match status" value="1"/>
</dbReference>
<dbReference type="PANTHER" id="PTHR13261:SF0">
    <property type="entry name" value="BRCA2 AND CDKN1A-INTERACTING PROTEIN"/>
    <property type="match status" value="1"/>
</dbReference>
<dbReference type="InterPro" id="IPR025602">
    <property type="entry name" value="BCP1_family"/>
</dbReference>
<evidence type="ECO:0000313" key="6">
    <source>
        <dbReference type="Proteomes" id="UP000809789"/>
    </source>
</evidence>
<comment type="subcellular location">
    <subcellularLocation>
        <location evidence="3">Nucleus</location>
    </subcellularLocation>
</comment>
<keyword evidence="6" id="KW-1185">Reference proteome</keyword>
<dbReference type="EMBL" id="JAESVG020000003">
    <property type="protein sequence ID" value="KAG8629260.1"/>
    <property type="molecule type" value="Genomic_DNA"/>
</dbReference>
<dbReference type="Pfam" id="PF13862">
    <property type="entry name" value="BCCIP"/>
    <property type="match status" value="1"/>
</dbReference>
<comment type="similarity">
    <text evidence="2 3">Belongs to the BCP1 family.</text>
</comment>
<keyword evidence="3" id="KW-0539">Nucleus</keyword>
<gene>
    <name evidence="5" type="ORF">KVT40_003125</name>
</gene>
<dbReference type="GO" id="GO:0005634">
    <property type="term" value="C:nucleus"/>
    <property type="evidence" value="ECO:0007669"/>
    <property type="project" value="UniProtKB-SubCell"/>
</dbReference>
<dbReference type="PIRSF" id="PIRSF028983">
    <property type="entry name" value="BCP1"/>
    <property type="match status" value="1"/>
</dbReference>
<evidence type="ECO:0000256" key="1">
    <source>
        <dbReference type="ARBA" id="ARBA00002688"/>
    </source>
</evidence>
<dbReference type="OrthoDB" id="27543at2759"/>
<sequence>MAKRKAHEPNGKVPQANSDSGSDEDLETLDVDFEWFDPSPIDFHGLKSLLRQLLDADATLFDLSALADLILSQPHLGSTVKCDGEDSDPYAFLTVLSLRTHAANPAVQTLTTYLQSRSGTNPSLAPLSALLSNPDAHVGLLLTEKLINMPTEIVPPMYTMLLEELTWAAEEKQAVDFTHYVVLSKTYSEVASELDEPARPQKKVRQGGGGGEGEVFFFHAEDEVLARHAVCAGGWDFEKVSEGGADARRAFQESGIKPQGHATVIEKGRFEGAVKAVGEYLGMKQ</sequence>